<reference evidence="2 3" key="1">
    <citation type="submission" date="2024-09" db="EMBL/GenBank/DDBJ databases">
        <title>Rethinking Asexuality: The Enigmatic Case of Functional Sexual Genes in Lepraria (Stereocaulaceae).</title>
        <authorList>
            <person name="Doellman M."/>
            <person name="Sun Y."/>
            <person name="Barcenas-Pena A."/>
            <person name="Lumbsch H.T."/>
            <person name="Grewe F."/>
        </authorList>
    </citation>
    <scope>NUCLEOTIDE SEQUENCE [LARGE SCALE GENOMIC DNA]</scope>
    <source>
        <strain evidence="2 3">Grewe 0041</strain>
    </source>
</reference>
<feature type="compositionally biased region" description="Pro residues" evidence="1">
    <location>
        <begin position="583"/>
        <end position="610"/>
    </location>
</feature>
<feature type="compositionally biased region" description="Polar residues" evidence="1">
    <location>
        <begin position="416"/>
        <end position="442"/>
    </location>
</feature>
<feature type="compositionally biased region" description="Basic and acidic residues" evidence="1">
    <location>
        <begin position="280"/>
        <end position="289"/>
    </location>
</feature>
<evidence type="ECO:0000313" key="3">
    <source>
        <dbReference type="Proteomes" id="UP001590951"/>
    </source>
</evidence>
<evidence type="ECO:0000256" key="1">
    <source>
        <dbReference type="SAM" id="MobiDB-lite"/>
    </source>
</evidence>
<dbReference type="EMBL" id="JBHFEH010000072">
    <property type="protein sequence ID" value="KAL2049073.1"/>
    <property type="molecule type" value="Genomic_DNA"/>
</dbReference>
<feature type="compositionally biased region" description="Low complexity" evidence="1">
    <location>
        <begin position="464"/>
        <end position="474"/>
    </location>
</feature>
<sequence length="740" mass="81675">MPNKYSHALVLSHHEYRGLINCDRPQASWTGASRSIKPTDRSPRSYAQFIRWNNSAPQSKPSNRLRIDSSDDPPSRALPPPLLRNSSSAKTQIYASKDLPSRPPPQYPQTSSNSETRFPPPRQRSPSIHREEDKSIPSIETQIYDLQPPKSPTSPTNWQSSSEIKAQRRASQVSSPNGSRPGSRDKDPLRPQSSISPTNWQSSSEVKAQRRASQVSSPKGSRPGSRDKWPKRPGRNTPQLPSLTHVPHEGAPTEAQPSIPISQPSPPATSDSGKSFGLETHLDRLDKTKSTAALKSKSHKSIDLEPHLDRLEKRRSQAAATPESAQSFSLETQLGHLEETKSPPPMTDRTPRRTPPKSSPNSQRSRSPASQPQPDPIKPKTVKPVHSHNFSMSTESSSRQSARSPTLVFQPELMRPNTSRSLQSTFSMTTQLSSRLSGTAQPRSEPIKPTKPITSNSLHFPNFSISTQSSSGQPPTSPNRQFHHEPLRPRTSNGHHSPSFSITTQTSSLNATTFPPVLSRTSTTSPRALVDDDADLESLPSTILDLDIIPRENVNSGPAVFRHAPPVEERPMPSRSSSFDSAIPPPIRHVPNSPTPQDKPLPRTPKPPSTPKKSRKSLSSMLFSRPQAPTKAILYSETVPGKLPTPISVSRTGASSISAFFLTYRGQFPTPQKSEERIGRQMSQTSTEARARLGRGVSQSAAEKRRSWFRNEQVDRAFGFGQPVKQRAIEDILRANMYVS</sequence>
<evidence type="ECO:0000313" key="2">
    <source>
        <dbReference type="EMBL" id="KAL2049073.1"/>
    </source>
</evidence>
<feature type="compositionally biased region" description="Basic and acidic residues" evidence="1">
    <location>
        <begin position="300"/>
        <end position="315"/>
    </location>
</feature>
<gene>
    <name evidence="2" type="ORF">ABVK25_010669</name>
</gene>
<dbReference type="Proteomes" id="UP001590951">
    <property type="component" value="Unassembled WGS sequence"/>
</dbReference>
<feature type="region of interest" description="Disordered" evidence="1">
    <location>
        <begin position="670"/>
        <end position="699"/>
    </location>
</feature>
<feature type="region of interest" description="Disordered" evidence="1">
    <location>
        <begin position="52"/>
        <end position="533"/>
    </location>
</feature>
<feature type="compositionally biased region" description="Polar residues" evidence="1">
    <location>
        <begin position="191"/>
        <end position="219"/>
    </location>
</feature>
<accession>A0ABR4AZY8</accession>
<comment type="caution">
    <text evidence="2">The sequence shown here is derived from an EMBL/GenBank/DDBJ whole genome shotgun (WGS) entry which is preliminary data.</text>
</comment>
<feature type="compositionally biased region" description="Polar residues" evidence="1">
    <location>
        <begin position="490"/>
        <end position="526"/>
    </location>
</feature>
<keyword evidence="3" id="KW-1185">Reference proteome</keyword>
<feature type="compositionally biased region" description="Low complexity" evidence="1">
    <location>
        <begin position="391"/>
        <end position="404"/>
    </location>
</feature>
<feature type="compositionally biased region" description="Polar residues" evidence="1">
    <location>
        <begin position="52"/>
        <end position="62"/>
    </location>
</feature>
<proteinExistence type="predicted"/>
<feature type="compositionally biased region" description="Low complexity" evidence="1">
    <location>
        <begin position="359"/>
        <end position="370"/>
    </location>
</feature>
<organism evidence="2 3">
    <name type="scientific">Lepraria finkii</name>
    <dbReference type="NCBI Taxonomy" id="1340010"/>
    <lineage>
        <taxon>Eukaryota</taxon>
        <taxon>Fungi</taxon>
        <taxon>Dikarya</taxon>
        <taxon>Ascomycota</taxon>
        <taxon>Pezizomycotina</taxon>
        <taxon>Lecanoromycetes</taxon>
        <taxon>OSLEUM clade</taxon>
        <taxon>Lecanoromycetidae</taxon>
        <taxon>Lecanorales</taxon>
        <taxon>Lecanorineae</taxon>
        <taxon>Stereocaulaceae</taxon>
        <taxon>Lepraria</taxon>
    </lineage>
</organism>
<protein>
    <submittedName>
        <fullName evidence="2">Uncharacterized protein</fullName>
    </submittedName>
</protein>
<feature type="region of interest" description="Disordered" evidence="1">
    <location>
        <begin position="556"/>
        <end position="622"/>
    </location>
</feature>
<name>A0ABR4AZY8_9LECA</name>
<feature type="compositionally biased region" description="Polar residues" evidence="1">
    <location>
        <begin position="323"/>
        <end position="332"/>
    </location>
</feature>
<feature type="region of interest" description="Disordered" evidence="1">
    <location>
        <begin position="25"/>
        <end position="44"/>
    </location>
</feature>
<feature type="compositionally biased region" description="Polar residues" evidence="1">
    <location>
        <begin position="153"/>
        <end position="180"/>
    </location>
</feature>